<dbReference type="GO" id="GO:0004713">
    <property type="term" value="F:protein tyrosine kinase activity"/>
    <property type="evidence" value="ECO:0007669"/>
    <property type="project" value="TreeGrafter"/>
</dbReference>
<feature type="transmembrane region" description="Helical" evidence="1">
    <location>
        <begin position="36"/>
        <end position="62"/>
    </location>
</feature>
<accession>A0A5E4AME4</accession>
<evidence type="ECO:0000256" key="1">
    <source>
        <dbReference type="SAM" id="Phobius"/>
    </source>
</evidence>
<protein>
    <recommendedName>
        <fullName evidence="4">Serine/threonine-protein kinase LMTK1</fullName>
    </recommendedName>
</protein>
<gene>
    <name evidence="3" type="ORF">MONAX_5E028709</name>
</gene>
<proteinExistence type="predicted"/>
<keyword evidence="1" id="KW-0472">Membrane</keyword>
<reference evidence="3" key="1">
    <citation type="submission" date="2019-04" db="EMBL/GenBank/DDBJ databases">
        <authorList>
            <person name="Alioto T."/>
            <person name="Alioto T."/>
        </authorList>
    </citation>
    <scope>NUCLEOTIDE SEQUENCE [LARGE SCALE GENOMIC DNA]</scope>
</reference>
<feature type="signal peptide" evidence="2">
    <location>
        <begin position="1"/>
        <end position="20"/>
    </location>
</feature>
<dbReference type="PANTHER" id="PTHR24417">
    <property type="entry name" value="SERINE/THREONINE-PROTEIN KINASE LMTK1"/>
    <property type="match status" value="1"/>
</dbReference>
<keyword evidence="2" id="KW-0732">Signal</keyword>
<dbReference type="AlphaFoldDB" id="A0A5E4AME4"/>
<sequence>MPVALLALAMSSSFFNPSFAFSSHFDPDGAPLSELSWSSSLAVVAVSFSGLFTVIVLMLACLCCKKGGIGFKEFENAEGDECVADGSAQGSPAAAAQNGPDVYVLPLTEVSLPMAKQPGRSVLDTGPPGKPEHPAARVGTQRAACSVLAQGACNLLDLGTSCLQVPRGCYAKGWNLGSTVRARWSLHPGKGLLWGCGRGAKDCLSLRPGVGWGERPPLLTTQEHSWDLDPKVMVNGRGSGTLVLSWAGMGSMASSHLPGVGFQAPLPGTSSHGLSPGRLPPRPLGTLREWMSGQEALLAPGGLCGHRGWVWACRADLERASSRPAAWAQGSMCVLQPPSLLEQRSLLR</sequence>
<feature type="chain" id="PRO_5022770242" description="Serine/threonine-protein kinase LMTK1" evidence="2">
    <location>
        <begin position="21"/>
        <end position="348"/>
    </location>
</feature>
<organism evidence="3">
    <name type="scientific">Marmota monax</name>
    <name type="common">Woodchuck</name>
    <dbReference type="NCBI Taxonomy" id="9995"/>
    <lineage>
        <taxon>Eukaryota</taxon>
        <taxon>Metazoa</taxon>
        <taxon>Chordata</taxon>
        <taxon>Craniata</taxon>
        <taxon>Vertebrata</taxon>
        <taxon>Euteleostomi</taxon>
        <taxon>Mammalia</taxon>
        <taxon>Eutheria</taxon>
        <taxon>Euarchontoglires</taxon>
        <taxon>Glires</taxon>
        <taxon>Rodentia</taxon>
        <taxon>Sciuromorpha</taxon>
        <taxon>Sciuridae</taxon>
        <taxon>Xerinae</taxon>
        <taxon>Marmotini</taxon>
        <taxon>Marmota</taxon>
    </lineage>
</organism>
<evidence type="ECO:0008006" key="4">
    <source>
        <dbReference type="Google" id="ProtNLM"/>
    </source>
</evidence>
<evidence type="ECO:0000313" key="3">
    <source>
        <dbReference type="EMBL" id="VTJ57839.1"/>
    </source>
</evidence>
<evidence type="ECO:0000256" key="2">
    <source>
        <dbReference type="SAM" id="SignalP"/>
    </source>
</evidence>
<dbReference type="PANTHER" id="PTHR24417:SF0">
    <property type="entry name" value="SERINE_THREONINE-PROTEIN KINASE LMTK1"/>
    <property type="match status" value="1"/>
</dbReference>
<dbReference type="EMBL" id="CABDUW010000087">
    <property type="protein sequence ID" value="VTJ57839.1"/>
    <property type="molecule type" value="Genomic_DNA"/>
</dbReference>
<name>A0A5E4AME4_MARMO</name>
<dbReference type="GO" id="GO:0007420">
    <property type="term" value="P:brain development"/>
    <property type="evidence" value="ECO:0007669"/>
    <property type="project" value="TreeGrafter"/>
</dbReference>
<keyword evidence="1" id="KW-0812">Transmembrane</keyword>
<comment type="caution">
    <text evidence="3">The sequence shown here is derived from an EMBL/GenBank/DDBJ whole genome shotgun (WGS) entry which is preliminary data.</text>
</comment>
<keyword evidence="1" id="KW-1133">Transmembrane helix</keyword>